<evidence type="ECO:0000256" key="1">
    <source>
        <dbReference type="SAM" id="MobiDB-lite"/>
    </source>
</evidence>
<reference evidence="2" key="1">
    <citation type="submission" date="2021-01" db="EMBL/GenBank/DDBJ databases">
        <authorList>
            <consortium name="Genoscope - CEA"/>
            <person name="William W."/>
        </authorList>
    </citation>
    <scope>NUCLEOTIDE SEQUENCE</scope>
</reference>
<comment type="caution">
    <text evidence="2">The sequence shown here is derived from an EMBL/GenBank/DDBJ whole genome shotgun (WGS) entry which is preliminary data.</text>
</comment>
<accession>A0A8S1QIF8</accession>
<dbReference type="EMBL" id="CAJJDN010000108">
    <property type="protein sequence ID" value="CAD8115589.1"/>
    <property type="molecule type" value="Genomic_DNA"/>
</dbReference>
<keyword evidence="3" id="KW-1185">Reference proteome</keyword>
<dbReference type="AlphaFoldDB" id="A0A8S1QIF8"/>
<proteinExistence type="predicted"/>
<feature type="region of interest" description="Disordered" evidence="1">
    <location>
        <begin position="151"/>
        <end position="175"/>
    </location>
</feature>
<gene>
    <name evidence="2" type="ORF">PSON_ATCC_30995.1.T1080196</name>
</gene>
<name>A0A8S1QIF8_9CILI</name>
<feature type="compositionally biased region" description="Basic and acidic residues" evidence="1">
    <location>
        <begin position="151"/>
        <end position="163"/>
    </location>
</feature>
<dbReference type="Proteomes" id="UP000692954">
    <property type="component" value="Unassembled WGS sequence"/>
</dbReference>
<evidence type="ECO:0000313" key="2">
    <source>
        <dbReference type="EMBL" id="CAD8115589.1"/>
    </source>
</evidence>
<feature type="compositionally biased region" description="Polar residues" evidence="1">
    <location>
        <begin position="166"/>
        <end position="175"/>
    </location>
</feature>
<evidence type="ECO:0000313" key="3">
    <source>
        <dbReference type="Proteomes" id="UP000692954"/>
    </source>
</evidence>
<organism evidence="2 3">
    <name type="scientific">Paramecium sonneborni</name>
    <dbReference type="NCBI Taxonomy" id="65129"/>
    <lineage>
        <taxon>Eukaryota</taxon>
        <taxon>Sar</taxon>
        <taxon>Alveolata</taxon>
        <taxon>Ciliophora</taxon>
        <taxon>Intramacronucleata</taxon>
        <taxon>Oligohymenophorea</taxon>
        <taxon>Peniculida</taxon>
        <taxon>Parameciidae</taxon>
        <taxon>Paramecium</taxon>
    </lineage>
</organism>
<protein>
    <submittedName>
        <fullName evidence="2">Uncharacterized protein</fullName>
    </submittedName>
</protein>
<sequence length="175" mass="20464">MILRNISKLFTVQEKQSLNQQMKLVRDLNLLSRMENQQKKMLQKQIVSQKINLEIETLIFVIRRKKNKIKNYVITQPKQIRPKELIHTRNRSINQSEQGEEWNYSIINMDRRGSGKDGGGQNPLIFFSIGNQNRLPNEQRGGDFINVFKENDKRNDEEVREGKSQGGVNANDIQV</sequence>